<protein>
    <submittedName>
        <fullName evidence="3">Tetratricopeptide repeat protein</fullName>
    </submittedName>
</protein>
<evidence type="ECO:0000313" key="3">
    <source>
        <dbReference type="EMBL" id="HHF53214.1"/>
    </source>
</evidence>
<dbReference type="EMBL" id="DRTX01000129">
    <property type="protein sequence ID" value="HHF53214.1"/>
    <property type="molecule type" value="Genomic_DNA"/>
</dbReference>
<accession>A0A7V5HMX5</accession>
<evidence type="ECO:0000259" key="2">
    <source>
        <dbReference type="Pfam" id="PF09976"/>
    </source>
</evidence>
<dbReference type="AlphaFoldDB" id="A0A7V5HMX5"/>
<dbReference type="SUPFAM" id="SSF48452">
    <property type="entry name" value="TPR-like"/>
    <property type="match status" value="1"/>
</dbReference>
<feature type="domain" description="Ancillary SecYEG translocon subunit/Cell division coordinator CpoB TPR" evidence="2">
    <location>
        <begin position="32"/>
        <end position="174"/>
    </location>
</feature>
<organism evidence="3">
    <name type="scientific">candidate division WOR-3 bacterium</name>
    <dbReference type="NCBI Taxonomy" id="2052148"/>
    <lineage>
        <taxon>Bacteria</taxon>
        <taxon>Bacteria division WOR-3</taxon>
    </lineage>
</organism>
<reference evidence="3" key="1">
    <citation type="journal article" date="2020" name="mSystems">
        <title>Genome- and Community-Level Interaction Insights into Carbon Utilization and Element Cycling Functions of Hydrothermarchaeota in Hydrothermal Sediment.</title>
        <authorList>
            <person name="Zhou Z."/>
            <person name="Liu Y."/>
            <person name="Xu W."/>
            <person name="Pan J."/>
            <person name="Luo Z.H."/>
            <person name="Li M."/>
        </authorList>
    </citation>
    <scope>NUCLEOTIDE SEQUENCE [LARGE SCALE GENOMIC DNA]</scope>
    <source>
        <strain evidence="3">HyVt-96</strain>
    </source>
</reference>
<name>A0A7V5HMX5_UNCW3</name>
<gene>
    <name evidence="3" type="ORF">ENL43_02480</name>
</gene>
<keyword evidence="1" id="KW-0175">Coiled coil</keyword>
<sequence>MGVRRLIPLFGILLFSCAYFNTFYNAKTYFDAAERAYKKEGKLTPEIRQNYNKVLEKSSKILEFYPRSKYVDDAVFLTALSYKRLGERVKAEKKFKELFEFFPESKYIPMAHLEYAGLLLDQKRFDEALEELNRAEKMGQKRESALLKVKLFVAMGKYGEAIENIKTLLNEKLKEEEKRELLLLGAEAALKKKDYEIAKYYLGMLLHLNLRPSERFKTRLLLIRILESENKLEEALQSTETQEYEASSEEYRILGIKKAEILVKKGDIKSAKKILRAIAEERVQDTSIARAKLMLASLLEKEDSLEKALEIYNSLKTSRYYFIQREAMTKKNALEELLRLKEDTLNVDKFRLGEIYLFQLERPQDAYRVYQEIVNESQDEEERAKALYAMLLIARRYLNNNILADSLLNTLREHYKNTYYGSEAIRKFESSER</sequence>
<dbReference type="Gene3D" id="1.25.40.10">
    <property type="entry name" value="Tetratricopeptide repeat domain"/>
    <property type="match status" value="2"/>
</dbReference>
<dbReference type="InterPro" id="IPR018704">
    <property type="entry name" value="SecYEG/CpoB_TPR"/>
</dbReference>
<dbReference type="Proteomes" id="UP000886050">
    <property type="component" value="Unassembled WGS sequence"/>
</dbReference>
<dbReference type="Pfam" id="PF09976">
    <property type="entry name" value="TPR_21"/>
    <property type="match status" value="1"/>
</dbReference>
<feature type="coiled-coil region" evidence="1">
    <location>
        <begin position="288"/>
        <end position="343"/>
    </location>
</feature>
<dbReference type="InterPro" id="IPR011990">
    <property type="entry name" value="TPR-like_helical_dom_sf"/>
</dbReference>
<dbReference type="PROSITE" id="PS51257">
    <property type="entry name" value="PROKAR_LIPOPROTEIN"/>
    <property type="match status" value="1"/>
</dbReference>
<evidence type="ECO:0000256" key="1">
    <source>
        <dbReference type="SAM" id="Coils"/>
    </source>
</evidence>
<comment type="caution">
    <text evidence="3">The sequence shown here is derived from an EMBL/GenBank/DDBJ whole genome shotgun (WGS) entry which is preliminary data.</text>
</comment>
<proteinExistence type="predicted"/>